<dbReference type="EMBL" id="MN740182">
    <property type="protein sequence ID" value="QHT92182.1"/>
    <property type="molecule type" value="Genomic_DNA"/>
</dbReference>
<dbReference type="AlphaFoldDB" id="A0A6C0IGW0"/>
<organism evidence="2">
    <name type="scientific">viral metagenome</name>
    <dbReference type="NCBI Taxonomy" id="1070528"/>
    <lineage>
        <taxon>unclassified sequences</taxon>
        <taxon>metagenomes</taxon>
        <taxon>organismal metagenomes</taxon>
    </lineage>
</organism>
<feature type="region of interest" description="Disordered" evidence="1">
    <location>
        <begin position="161"/>
        <end position="181"/>
    </location>
</feature>
<accession>A0A6C0IGW0</accession>
<feature type="compositionally biased region" description="Basic and acidic residues" evidence="1">
    <location>
        <begin position="161"/>
        <end position="170"/>
    </location>
</feature>
<feature type="region of interest" description="Disordered" evidence="1">
    <location>
        <begin position="1"/>
        <end position="31"/>
    </location>
</feature>
<name>A0A6C0IGW0_9ZZZZ</name>
<evidence type="ECO:0000256" key="1">
    <source>
        <dbReference type="SAM" id="MobiDB-lite"/>
    </source>
</evidence>
<evidence type="ECO:0000313" key="2">
    <source>
        <dbReference type="EMBL" id="QHT92182.1"/>
    </source>
</evidence>
<feature type="compositionally biased region" description="Polar residues" evidence="1">
    <location>
        <begin position="172"/>
        <end position="181"/>
    </location>
</feature>
<proteinExistence type="predicted"/>
<protein>
    <submittedName>
        <fullName evidence="2">Uncharacterized protein</fullName>
    </submittedName>
</protein>
<reference evidence="2" key="1">
    <citation type="journal article" date="2020" name="Nature">
        <title>Giant virus diversity and host interactions through global metagenomics.</title>
        <authorList>
            <person name="Schulz F."/>
            <person name="Roux S."/>
            <person name="Paez-Espino D."/>
            <person name="Jungbluth S."/>
            <person name="Walsh D.A."/>
            <person name="Denef V.J."/>
            <person name="McMahon K.D."/>
            <person name="Konstantinidis K.T."/>
            <person name="Eloe-Fadrosh E.A."/>
            <person name="Kyrpides N.C."/>
            <person name="Woyke T."/>
        </authorList>
    </citation>
    <scope>NUCLEOTIDE SEQUENCE</scope>
    <source>
        <strain evidence="2">GVMAG-M-3300023184-88</strain>
    </source>
</reference>
<sequence>MEHPVGGDHRHKTQKKPTCDADTVSDTKPSGETTFANLLEDSAREAYTRPWHRIERGLRLNRLRIFVEDISPQFDMTKEEKDGLFLFLQKALDKKLLNTLKVVNYDQETQRITAIKGLEMKRAEIPTGATDGATDGTNPEGISPLGALKWGFSAKKPKTIETRKRKKEEVPSVSTNVVIAQ</sequence>